<feature type="compositionally biased region" description="Basic and acidic residues" evidence="4">
    <location>
        <begin position="135"/>
        <end position="152"/>
    </location>
</feature>
<dbReference type="InterPro" id="IPR019814">
    <property type="entry name" value="Translation_initiation_fac_3_N"/>
</dbReference>
<organism evidence="6 7">
    <name type="scientific">Hortaea werneckii</name>
    <name type="common">Black yeast</name>
    <name type="synonym">Cladosporium werneckii</name>
    <dbReference type="NCBI Taxonomy" id="91943"/>
    <lineage>
        <taxon>Eukaryota</taxon>
        <taxon>Fungi</taxon>
        <taxon>Dikarya</taxon>
        <taxon>Ascomycota</taxon>
        <taxon>Pezizomycotina</taxon>
        <taxon>Dothideomycetes</taxon>
        <taxon>Dothideomycetidae</taxon>
        <taxon>Mycosphaerellales</taxon>
        <taxon>Teratosphaeriaceae</taxon>
        <taxon>Hortaea</taxon>
    </lineage>
</organism>
<reference evidence="6 7" key="1">
    <citation type="journal article" date="2018" name="BMC Genomics">
        <title>Genomic evidence for intraspecific hybridization in a clonal and extremely halotolerant yeast.</title>
        <authorList>
            <person name="Gostincar C."/>
            <person name="Stajich J.E."/>
            <person name="Zupancic J."/>
            <person name="Zalar P."/>
            <person name="Gunde-Cimerman N."/>
        </authorList>
    </citation>
    <scope>NUCLEOTIDE SEQUENCE [LARGE SCALE GENOMIC DNA]</scope>
    <source>
        <strain evidence="6 7">EXF-6651</strain>
    </source>
</reference>
<gene>
    <name evidence="6" type="ORF">D0866_12159</name>
</gene>
<dbReference type="InterPro" id="IPR001288">
    <property type="entry name" value="Translation_initiation_fac_3"/>
</dbReference>
<dbReference type="GO" id="GO:0005739">
    <property type="term" value="C:mitochondrion"/>
    <property type="evidence" value="ECO:0007669"/>
    <property type="project" value="TreeGrafter"/>
</dbReference>
<evidence type="ECO:0000313" key="7">
    <source>
        <dbReference type="Proteomes" id="UP000276864"/>
    </source>
</evidence>
<dbReference type="GO" id="GO:0003743">
    <property type="term" value="F:translation initiation factor activity"/>
    <property type="evidence" value="ECO:0007669"/>
    <property type="project" value="UniProtKB-KW"/>
</dbReference>
<dbReference type="AlphaFoldDB" id="A0A3M7A2D5"/>
<protein>
    <recommendedName>
        <fullName evidence="5">Translation initiation factor 3 N-terminal domain-containing protein</fullName>
    </recommendedName>
</protein>
<accession>A0A3M7A2D5</accession>
<evidence type="ECO:0000313" key="6">
    <source>
        <dbReference type="EMBL" id="RMY21754.1"/>
    </source>
</evidence>
<feature type="region of interest" description="Disordered" evidence="4">
    <location>
        <begin position="135"/>
        <end position="155"/>
    </location>
</feature>
<evidence type="ECO:0000256" key="1">
    <source>
        <dbReference type="ARBA" id="ARBA00005439"/>
    </source>
</evidence>
<dbReference type="Gene3D" id="3.10.20.80">
    <property type="entry name" value="Translation initiation factor 3 (IF-3), N-terminal domain"/>
    <property type="match status" value="1"/>
</dbReference>
<dbReference type="EMBL" id="QWIM01001746">
    <property type="protein sequence ID" value="RMY21754.1"/>
    <property type="molecule type" value="Genomic_DNA"/>
</dbReference>
<dbReference type="PANTHER" id="PTHR10938">
    <property type="entry name" value="TRANSLATION INITIATION FACTOR IF-3"/>
    <property type="match status" value="1"/>
</dbReference>
<dbReference type="InterPro" id="IPR036787">
    <property type="entry name" value="T_IF-3_N_sf"/>
</dbReference>
<dbReference type="Gene3D" id="3.30.110.10">
    <property type="entry name" value="Translation initiation factor 3 (IF-3), C-terminal domain"/>
    <property type="match status" value="1"/>
</dbReference>
<keyword evidence="2" id="KW-0396">Initiation factor</keyword>
<comment type="similarity">
    <text evidence="1">Belongs to the IF-3 family.</text>
</comment>
<dbReference type="GO" id="GO:0043022">
    <property type="term" value="F:ribosome binding"/>
    <property type="evidence" value="ECO:0007669"/>
    <property type="project" value="TreeGrafter"/>
</dbReference>
<evidence type="ECO:0000256" key="2">
    <source>
        <dbReference type="ARBA" id="ARBA00022540"/>
    </source>
</evidence>
<dbReference type="PANTHER" id="PTHR10938:SF0">
    <property type="entry name" value="TRANSLATION INITIATION FACTOR IF-3, MITOCHONDRIAL"/>
    <property type="match status" value="1"/>
</dbReference>
<dbReference type="SUPFAM" id="SSF55200">
    <property type="entry name" value="Translation initiation factor IF3, C-terminal domain"/>
    <property type="match status" value="1"/>
</dbReference>
<evidence type="ECO:0000256" key="3">
    <source>
        <dbReference type="ARBA" id="ARBA00022917"/>
    </source>
</evidence>
<name>A0A3M7A2D5_HORWE</name>
<evidence type="ECO:0000259" key="5">
    <source>
        <dbReference type="Pfam" id="PF05198"/>
    </source>
</evidence>
<feature type="region of interest" description="Disordered" evidence="4">
    <location>
        <begin position="33"/>
        <end position="70"/>
    </location>
</feature>
<feature type="domain" description="Translation initiation factor 3 N-terminal" evidence="5">
    <location>
        <begin position="72"/>
        <end position="145"/>
    </location>
</feature>
<dbReference type="Proteomes" id="UP000276864">
    <property type="component" value="Unassembled WGS sequence"/>
</dbReference>
<dbReference type="GO" id="GO:0070124">
    <property type="term" value="P:mitochondrial translational initiation"/>
    <property type="evidence" value="ECO:0007669"/>
    <property type="project" value="TreeGrafter"/>
</dbReference>
<proteinExistence type="inferred from homology"/>
<feature type="compositionally biased region" description="Polar residues" evidence="4">
    <location>
        <begin position="33"/>
        <end position="58"/>
    </location>
</feature>
<evidence type="ECO:0000256" key="4">
    <source>
        <dbReference type="SAM" id="MobiDB-lite"/>
    </source>
</evidence>
<dbReference type="InterPro" id="IPR036788">
    <property type="entry name" value="T_IF-3_C_sf"/>
</dbReference>
<dbReference type="Pfam" id="PF05198">
    <property type="entry name" value="IF3_N"/>
    <property type="match status" value="1"/>
</dbReference>
<dbReference type="GO" id="GO:0032790">
    <property type="term" value="P:ribosome disassembly"/>
    <property type="evidence" value="ECO:0007669"/>
    <property type="project" value="TreeGrafter"/>
</dbReference>
<keyword evidence="3" id="KW-0648">Protein biosynthesis</keyword>
<comment type="caution">
    <text evidence="6">The sequence shown here is derived from an EMBL/GenBank/DDBJ whole genome shotgun (WGS) entry which is preliminary data.</text>
</comment>
<sequence length="507" mass="56752">MSFKHTCGAAQALYRILVPRTLTLLRPKHLPSHQANLLRSSSTPNVATRAFSTTPSRSAKSRPPEERTQRWDDEITAKVIYLIDPETNRREYEPRTRWDVMRGVDRKTHRLIQLSPDEPKNPDFVPVCKVQSKKEAYEQEKQRKQSQKENKAKSAKMSSVKTLELNWAIDLNDLGHRLEKVAEFLAEGRRVEIVLASKKQGRKASKQECEAVLKKIAECVDSVPKAKELKGLEGKLGGFASLVLQGGAPGAIKTKYQLVLGHDILFHLDQLLNVPMCPEKPSTDEVGRWAGQPDRKPGRKAHVILAERQASLLPHIGRQHTRMHIDHPNIWVLSLEERDQVSSSRFGGGVGAEVRKDAYMRGTRIQRDEPLPPISKISSCGCVRSGKICSIRHHDIDWSDFFGGILECGLQRGLVDHIGAECEHPGRNPFGRELLLGLLQNVFTPTEENNDFGASFDECFRDAFANARSPACYENDFTSGGIGWISWVNRSISRAVDSLGVGLPFPG</sequence>